<feature type="domain" description="Pseudouridine synthase II N-terminal" evidence="6">
    <location>
        <begin position="41"/>
        <end position="202"/>
    </location>
</feature>
<dbReference type="Pfam" id="PF09142">
    <property type="entry name" value="TruB_C"/>
    <property type="match status" value="1"/>
</dbReference>
<dbReference type="Pfam" id="PF01509">
    <property type="entry name" value="TruB_N"/>
    <property type="match status" value="1"/>
</dbReference>
<sequence>MVVTGSSICFPPDILQSVLSGLVIVDKPQGWTSHDVVGRMRRLAGTRKVGHAGTLDPMATGVLVVGVNKATRLLTYIVGTTKAYDATIRLGATTVTDDAEGELVHTGSTAAVTDAAIRAGVAALTGAISQVPSSVSAIKVNGERAYARVRSGEDVKLAARPVTIHSFDVLGIRRGAHEGGAHAGTEYIDVDATVECSSGTYIRALARDLGAGLGVGGHLTALRRTRVGPYSIGQARTLEQLAADLRLLDIADAARALMPVRELTAEEAVELSFGRRIAASPDGLHTAANPAAAFAPDGTLAALLADAGSYAKPVLVFPRESAQ</sequence>
<dbReference type="InterPro" id="IPR036974">
    <property type="entry name" value="PUA_sf"/>
</dbReference>
<dbReference type="GO" id="GO:0160148">
    <property type="term" value="F:tRNA pseudouridine(55) synthase activity"/>
    <property type="evidence" value="ECO:0007669"/>
    <property type="project" value="UniProtKB-EC"/>
</dbReference>
<dbReference type="InterPro" id="IPR032819">
    <property type="entry name" value="TruB_C"/>
</dbReference>
<dbReference type="EC" id="5.4.99.25" evidence="5"/>
<protein>
    <recommendedName>
        <fullName evidence="5">tRNA pseudouridine synthase B</fullName>
        <ecNumber evidence="5">5.4.99.25</ecNumber>
    </recommendedName>
    <alternativeName>
        <fullName evidence="5">tRNA pseudouridine(55) synthase</fullName>
        <shortName evidence="5">Psi55 synthase</shortName>
    </alternativeName>
    <alternativeName>
        <fullName evidence="5">tRNA pseudouridylate synthase</fullName>
    </alternativeName>
    <alternativeName>
        <fullName evidence="5">tRNA-uridine isomerase</fullName>
    </alternativeName>
</protein>
<evidence type="ECO:0000313" key="9">
    <source>
        <dbReference type="EMBL" id="NVM95185.1"/>
    </source>
</evidence>
<dbReference type="CDD" id="cd02573">
    <property type="entry name" value="PseudoU_synth_EcTruB"/>
    <property type="match status" value="1"/>
</dbReference>
<dbReference type="HAMAP" id="MF_01080">
    <property type="entry name" value="TruB_bact"/>
    <property type="match status" value="1"/>
</dbReference>
<dbReference type="GO" id="GO:0003723">
    <property type="term" value="F:RNA binding"/>
    <property type="evidence" value="ECO:0007669"/>
    <property type="project" value="InterPro"/>
</dbReference>
<feature type="domain" description="tRNA pseudouridine synthase II TruB subfamily 2 C-terminal" evidence="7">
    <location>
        <begin position="258"/>
        <end position="318"/>
    </location>
</feature>
<evidence type="ECO:0000259" key="7">
    <source>
        <dbReference type="Pfam" id="PF09142"/>
    </source>
</evidence>
<keyword evidence="4 5" id="KW-0413">Isomerase</keyword>
<comment type="caution">
    <text evidence="9">The sequence shown here is derived from an EMBL/GenBank/DDBJ whole genome shotgun (WGS) entry which is preliminary data.</text>
</comment>
<dbReference type="PANTHER" id="PTHR13767:SF2">
    <property type="entry name" value="PSEUDOURIDYLATE SYNTHASE TRUB1"/>
    <property type="match status" value="1"/>
</dbReference>
<evidence type="ECO:0000256" key="3">
    <source>
        <dbReference type="ARBA" id="ARBA00022694"/>
    </source>
</evidence>
<dbReference type="InterPro" id="IPR014780">
    <property type="entry name" value="tRNA_psdUridine_synth_TruB"/>
</dbReference>
<proteinExistence type="inferred from homology"/>
<keyword evidence="10" id="KW-1185">Reference proteome</keyword>
<dbReference type="SUPFAM" id="SSF88697">
    <property type="entry name" value="PUA domain-like"/>
    <property type="match status" value="1"/>
</dbReference>
<gene>
    <name evidence="5 9" type="primary">truB</name>
    <name evidence="9" type="ORF">G6034_09735</name>
</gene>
<dbReference type="InterPro" id="IPR015947">
    <property type="entry name" value="PUA-like_sf"/>
</dbReference>
<organism evidence="9 10">
    <name type="scientific">Arthrobacter wenxiniae</name>
    <dbReference type="NCBI Taxonomy" id="2713570"/>
    <lineage>
        <taxon>Bacteria</taxon>
        <taxon>Bacillati</taxon>
        <taxon>Actinomycetota</taxon>
        <taxon>Actinomycetes</taxon>
        <taxon>Micrococcales</taxon>
        <taxon>Micrococcaceae</taxon>
        <taxon>Arthrobacter</taxon>
    </lineage>
</organism>
<feature type="domain" description="tRNA pseudouridylate synthase B C-terminal" evidence="8">
    <location>
        <begin position="203"/>
        <end position="250"/>
    </location>
</feature>
<dbReference type="NCBIfam" id="TIGR00431">
    <property type="entry name" value="TruB"/>
    <property type="match status" value="1"/>
</dbReference>
<dbReference type="Gene3D" id="3.30.2350.10">
    <property type="entry name" value="Pseudouridine synthase"/>
    <property type="match status" value="1"/>
</dbReference>
<dbReference type="InterPro" id="IPR015225">
    <property type="entry name" value="tRNA_psdUridine_synth_fam2_C"/>
</dbReference>
<comment type="function">
    <text evidence="5">Responsible for synthesis of pseudouridine from uracil-55 in the psi GC loop of transfer RNAs.</text>
</comment>
<evidence type="ECO:0000259" key="8">
    <source>
        <dbReference type="Pfam" id="PF16198"/>
    </source>
</evidence>
<accession>A0A7Y7LY82</accession>
<dbReference type="InterPro" id="IPR020103">
    <property type="entry name" value="PsdUridine_synth_cat_dom_sf"/>
</dbReference>
<evidence type="ECO:0000256" key="2">
    <source>
        <dbReference type="ARBA" id="ARBA00005642"/>
    </source>
</evidence>
<evidence type="ECO:0000256" key="4">
    <source>
        <dbReference type="ARBA" id="ARBA00023235"/>
    </source>
</evidence>
<evidence type="ECO:0000256" key="5">
    <source>
        <dbReference type="HAMAP-Rule" id="MF_01080"/>
    </source>
</evidence>
<dbReference type="AlphaFoldDB" id="A0A7Y7LY82"/>
<dbReference type="InterPro" id="IPR002501">
    <property type="entry name" value="PsdUridine_synth_N"/>
</dbReference>
<comment type="similarity">
    <text evidence="2 5">Belongs to the pseudouridine synthase TruB family. Type 1 subfamily.</text>
</comment>
<feature type="active site" description="Nucleophile" evidence="5">
    <location>
        <position position="56"/>
    </location>
</feature>
<evidence type="ECO:0000313" key="10">
    <source>
        <dbReference type="Proteomes" id="UP000543556"/>
    </source>
</evidence>
<dbReference type="EMBL" id="JAAMFM010000012">
    <property type="protein sequence ID" value="NVM95185.1"/>
    <property type="molecule type" value="Genomic_DNA"/>
</dbReference>
<dbReference type="Proteomes" id="UP000543556">
    <property type="component" value="Unassembled WGS sequence"/>
</dbReference>
<keyword evidence="3 5" id="KW-0819">tRNA processing</keyword>
<dbReference type="GO" id="GO:1990481">
    <property type="term" value="P:mRNA pseudouridine synthesis"/>
    <property type="evidence" value="ECO:0007669"/>
    <property type="project" value="TreeGrafter"/>
</dbReference>
<dbReference type="SUPFAM" id="SSF55120">
    <property type="entry name" value="Pseudouridine synthase"/>
    <property type="match status" value="1"/>
</dbReference>
<reference evidence="9 10" key="1">
    <citation type="submission" date="2020-02" db="EMBL/GenBank/DDBJ databases">
        <title>Genome sequence of strain AETb3-4.</title>
        <authorList>
            <person name="Gao J."/>
            <person name="Zhang X."/>
        </authorList>
    </citation>
    <scope>NUCLEOTIDE SEQUENCE [LARGE SCALE GENOMIC DNA]</scope>
    <source>
        <strain evidence="9 10">AETb3-4</strain>
    </source>
</reference>
<dbReference type="GO" id="GO:0031119">
    <property type="term" value="P:tRNA pseudouridine synthesis"/>
    <property type="evidence" value="ECO:0007669"/>
    <property type="project" value="UniProtKB-UniRule"/>
</dbReference>
<name>A0A7Y7LY82_9MICC</name>
<dbReference type="Pfam" id="PF16198">
    <property type="entry name" value="TruB_C_2"/>
    <property type="match status" value="1"/>
</dbReference>
<evidence type="ECO:0000256" key="1">
    <source>
        <dbReference type="ARBA" id="ARBA00000385"/>
    </source>
</evidence>
<evidence type="ECO:0000259" key="6">
    <source>
        <dbReference type="Pfam" id="PF01509"/>
    </source>
</evidence>
<dbReference type="PANTHER" id="PTHR13767">
    <property type="entry name" value="TRNA-PSEUDOURIDINE SYNTHASE"/>
    <property type="match status" value="1"/>
</dbReference>
<comment type="catalytic activity">
    <reaction evidence="1 5">
        <text>uridine(55) in tRNA = pseudouridine(55) in tRNA</text>
        <dbReference type="Rhea" id="RHEA:42532"/>
        <dbReference type="Rhea" id="RHEA-COMP:10101"/>
        <dbReference type="Rhea" id="RHEA-COMP:10102"/>
        <dbReference type="ChEBI" id="CHEBI:65314"/>
        <dbReference type="ChEBI" id="CHEBI:65315"/>
        <dbReference type="EC" id="5.4.99.25"/>
    </reaction>
</comment>
<dbReference type="Gene3D" id="2.30.130.10">
    <property type="entry name" value="PUA domain"/>
    <property type="match status" value="1"/>
</dbReference>